<keyword evidence="12" id="KW-1185">Reference proteome</keyword>
<feature type="binding site" evidence="10">
    <location>
        <position position="298"/>
    </location>
    <ligand>
        <name>[Ni-4Fe-4S] cluster</name>
        <dbReference type="ChEBI" id="CHEBI:47739"/>
    </ligand>
</feature>
<proteinExistence type="predicted"/>
<dbReference type="GO" id="GO:0042542">
    <property type="term" value="P:response to hydrogen peroxide"/>
    <property type="evidence" value="ECO:0007669"/>
    <property type="project" value="TreeGrafter"/>
</dbReference>
<feature type="binding site" evidence="10">
    <location>
        <position position="60"/>
    </location>
    <ligand>
        <name>[4Fe-4S] cluster</name>
        <dbReference type="ChEBI" id="CHEBI:49883"/>
        <label>2</label>
    </ligand>
</feature>
<keyword evidence="7 9" id="KW-0411">Iron-sulfur</keyword>
<comment type="caution">
    <text evidence="11">The sequence shown here is derived from an EMBL/GenBank/DDBJ whole genome shotgun (WGS) entry which is preliminary data.</text>
</comment>
<dbReference type="OrthoDB" id="5478720at2"/>
<feature type="binding site" evidence="10">
    <location>
        <position position="444"/>
    </location>
    <ligand>
        <name>[Ni-4Fe-4S] cluster</name>
        <dbReference type="ChEBI" id="CHEBI:47739"/>
    </ligand>
</feature>
<sequence>MAGKELNIEELSIWEDAKQMLLKAKNDGVETAWDRLQQQAPHCKFGESGVCCRICTMGPCRVSKKAPRGVCGADADVIVARNFGRFIAGGAAGHSDHGRDCIEALHAVAHGETKDYTIKDAEKLMRIAKEVGIETEGREPLEVAKDLAADFFENYGTTKGEVSFIVRVPEKRRKIWDKLGITPRGVDREIAEMMHRTHMGCDNDAANTVLHAARTSLADGWAGSMIATEVSDILFGTPTPNKTQVNLGVLKEDHVNILVHGHNPIVSEKIMEAVNDPELIALAKEKGAKGINLAGLCCTGNELMMRHGIPMAGNHLMTELAIVTGAVELIVVDYQCIMPSLVQVGSCYHTKMVTTADKARFTGAEHIKFEIHNGMEQAKKVVRMAIERFPLRDPARVKIPNGPVEVVTGFSNEALLDALGGSLTPLIDAIKAGKIRGAVAIVGCNNPKYKHDYCNLNLAKELIKRDILVIVTGCVTVAAGKAGLLVPDAIDQAGPGLKEICGALGIPPVIHMGSCVDNARILQLCALIADELGVDISDLPVAASSPEWYSEKAAAIGTYAVASGIYTHLGHPPNITGSEVVTNLALSGLDELVGACFLIEPDPFKAAELIDERIKSKRLALGLSA</sequence>
<evidence type="ECO:0000256" key="10">
    <source>
        <dbReference type="PIRSR" id="PIRSR005023-1"/>
    </source>
</evidence>
<dbReference type="PANTHER" id="PTHR30109:SF4">
    <property type="entry name" value="CARBON MONOXIDE DEHYDROGENASE"/>
    <property type="match status" value="1"/>
</dbReference>
<dbReference type="PATRIC" id="fig|1156395.6.peg.1681"/>
<gene>
    <name evidence="11" type="ORF">DBT_1664</name>
</gene>
<organism evidence="11 12">
    <name type="scientific">Dissulfuribacter thermophilus</name>
    <dbReference type="NCBI Taxonomy" id="1156395"/>
    <lineage>
        <taxon>Bacteria</taxon>
        <taxon>Pseudomonadati</taxon>
        <taxon>Thermodesulfobacteriota</taxon>
        <taxon>Dissulfuribacteria</taxon>
        <taxon>Dissulfuribacterales</taxon>
        <taxon>Dissulfuribacteraceae</taxon>
        <taxon>Dissulfuribacter</taxon>
    </lineage>
</organism>
<evidence type="ECO:0000256" key="1">
    <source>
        <dbReference type="ARBA" id="ARBA00001966"/>
    </source>
</evidence>
<dbReference type="GO" id="GO:0051539">
    <property type="term" value="F:4 iron, 4 sulfur cluster binding"/>
    <property type="evidence" value="ECO:0007669"/>
    <property type="project" value="UniProtKB-UniRule"/>
</dbReference>
<dbReference type="SUPFAM" id="SSF56821">
    <property type="entry name" value="Prismane protein-like"/>
    <property type="match status" value="1"/>
</dbReference>
<protein>
    <recommendedName>
        <fullName evidence="9">Carbon monoxide dehydrogenase</fullName>
        <ecNumber evidence="9">1.2.7.4</ecNumber>
    </recommendedName>
</protein>
<feature type="binding site" evidence="10">
    <location>
        <position position="336"/>
    </location>
    <ligand>
        <name>[Ni-4Fe-4S] cluster</name>
        <dbReference type="ChEBI" id="CHEBI:47739"/>
    </ligand>
</feature>
<dbReference type="GO" id="GO:0006091">
    <property type="term" value="P:generation of precursor metabolites and energy"/>
    <property type="evidence" value="ECO:0007669"/>
    <property type="project" value="InterPro"/>
</dbReference>
<comment type="catalytic activity">
    <reaction evidence="8 9">
        <text>CO + 2 oxidized [2Fe-2S]-[ferredoxin] + H2O = 2 reduced [2Fe-2S]-[ferredoxin] + CO2 + 2 H(+)</text>
        <dbReference type="Rhea" id="RHEA:21040"/>
        <dbReference type="Rhea" id="RHEA-COMP:10000"/>
        <dbReference type="Rhea" id="RHEA-COMP:10001"/>
        <dbReference type="ChEBI" id="CHEBI:15377"/>
        <dbReference type="ChEBI" id="CHEBI:15378"/>
        <dbReference type="ChEBI" id="CHEBI:16526"/>
        <dbReference type="ChEBI" id="CHEBI:17245"/>
        <dbReference type="ChEBI" id="CHEBI:33737"/>
        <dbReference type="ChEBI" id="CHEBI:33738"/>
        <dbReference type="EC" id="1.2.7.4"/>
    </reaction>
</comment>
<keyword evidence="3 10" id="KW-0533">Nickel</keyword>
<dbReference type="PIRSF" id="PIRSF005023">
    <property type="entry name" value="CODH"/>
    <property type="match status" value="1"/>
</dbReference>
<dbReference type="RefSeq" id="WP_067618866.1">
    <property type="nucleotide sequence ID" value="NZ_MAGO01000008.1"/>
</dbReference>
<feature type="binding site" evidence="10">
    <location>
        <position position="262"/>
    </location>
    <ligand>
        <name>[Ni-4Fe-4S] cluster</name>
        <dbReference type="ChEBI" id="CHEBI:47739"/>
    </ligand>
</feature>
<evidence type="ECO:0000256" key="9">
    <source>
        <dbReference type="PIRNR" id="PIRNR005023"/>
    </source>
</evidence>
<dbReference type="InterPro" id="IPR011254">
    <property type="entry name" value="Prismane-like_sf"/>
</dbReference>
<evidence type="ECO:0000313" key="12">
    <source>
        <dbReference type="Proteomes" id="UP000093080"/>
    </source>
</evidence>
<feature type="binding site" evidence="10">
    <location>
        <position position="52"/>
    </location>
    <ligand>
        <name>[4Fe-4S] cluster</name>
        <dbReference type="ChEBI" id="CHEBI:49883"/>
        <label>2</label>
    </ligand>
</feature>
<feature type="binding site" evidence="10">
    <location>
        <position position="71"/>
    </location>
    <ligand>
        <name>[4Fe-4S] cluster</name>
        <dbReference type="ChEBI" id="CHEBI:49883"/>
        <label>2</label>
    </ligand>
</feature>
<accession>A0A1B9F4J2</accession>
<keyword evidence="6 9" id="KW-0408">Iron</keyword>
<dbReference type="GO" id="GO:0043885">
    <property type="term" value="F:anaerobic carbon-monoxide dehydrogenase activity"/>
    <property type="evidence" value="ECO:0007669"/>
    <property type="project" value="UniProtKB-UniRule"/>
</dbReference>
<dbReference type="NCBIfam" id="TIGR01702">
    <property type="entry name" value="CO_DH_cata"/>
    <property type="match status" value="1"/>
</dbReference>
<dbReference type="AlphaFoldDB" id="A0A1B9F4J2"/>
<dbReference type="InterPro" id="IPR016101">
    <property type="entry name" value="CO_DH_a-bundle"/>
</dbReference>
<dbReference type="PANTHER" id="PTHR30109">
    <property type="entry name" value="HYDROXYLAMINE REDUCTASE"/>
    <property type="match status" value="1"/>
</dbReference>
<evidence type="ECO:0000256" key="8">
    <source>
        <dbReference type="ARBA" id="ARBA00048733"/>
    </source>
</evidence>
<dbReference type="Proteomes" id="UP000093080">
    <property type="component" value="Unassembled WGS sequence"/>
</dbReference>
<evidence type="ECO:0000313" key="11">
    <source>
        <dbReference type="EMBL" id="OCC14869.1"/>
    </source>
</evidence>
<feature type="binding site" evidence="10">
    <location>
        <position position="43"/>
    </location>
    <ligand>
        <name>[4Fe-4S] cluster</name>
        <dbReference type="ChEBI" id="CHEBI:49883"/>
        <label>1</label>
        <note>ligand shared between dimeric partners</note>
    </ligand>
</feature>
<feature type="binding site" evidence="10">
    <location>
        <position position="515"/>
    </location>
    <ligand>
        <name>[Ni-4Fe-4S] cluster</name>
        <dbReference type="ChEBI" id="CHEBI:47739"/>
    </ligand>
</feature>
<dbReference type="EMBL" id="MAGO01000008">
    <property type="protein sequence ID" value="OCC14869.1"/>
    <property type="molecule type" value="Genomic_DNA"/>
</dbReference>
<dbReference type="InterPro" id="IPR004137">
    <property type="entry name" value="HCP/CODH"/>
</dbReference>
<reference evidence="11 12" key="1">
    <citation type="submission" date="2016-06" db="EMBL/GenBank/DDBJ databases">
        <title>Respiratory ammonification of nitrate coupled to the oxidation of elemental sulfur in deep-sea autotrophic thermophilic bacteria.</title>
        <authorList>
            <person name="Slobodkina G.B."/>
            <person name="Mardanov A.V."/>
            <person name="Ravin N.V."/>
            <person name="Frolova A.A."/>
            <person name="Viryasiv M.B."/>
            <person name="Chernyh N.A."/>
            <person name="Bonch-Osmolovskaya E.A."/>
            <person name="Slobodkin A.I."/>
        </authorList>
    </citation>
    <scope>NUCLEOTIDE SEQUENCE [LARGE SCALE GENOMIC DNA]</scope>
    <source>
        <strain evidence="11 12">S69</strain>
    </source>
</reference>
<name>A0A1B9F4J2_9BACT</name>
<comment type="cofactor">
    <cofactor evidence="1">
        <name>[4Fe-4S] cluster</name>
        <dbReference type="ChEBI" id="CHEBI:49883"/>
    </cofactor>
</comment>
<dbReference type="InterPro" id="IPR016099">
    <property type="entry name" value="Prismane-like_a/b-sand"/>
</dbReference>
<evidence type="ECO:0000256" key="5">
    <source>
        <dbReference type="ARBA" id="ARBA00023002"/>
    </source>
</evidence>
<dbReference type="Pfam" id="PF03063">
    <property type="entry name" value="Prismane"/>
    <property type="match status" value="1"/>
</dbReference>
<dbReference type="Gene3D" id="3.40.50.2030">
    <property type="match status" value="2"/>
</dbReference>
<evidence type="ECO:0000256" key="3">
    <source>
        <dbReference type="ARBA" id="ARBA00022596"/>
    </source>
</evidence>
<evidence type="ECO:0000256" key="7">
    <source>
        <dbReference type="ARBA" id="ARBA00023014"/>
    </source>
</evidence>
<dbReference type="GO" id="GO:0004601">
    <property type="term" value="F:peroxidase activity"/>
    <property type="evidence" value="ECO:0007669"/>
    <property type="project" value="TreeGrafter"/>
</dbReference>
<dbReference type="Gene3D" id="1.20.1270.30">
    <property type="match status" value="1"/>
</dbReference>
<dbReference type="STRING" id="1156395.DBT_1664"/>
<keyword evidence="5 9" id="KW-0560">Oxidoreductase</keyword>
<dbReference type="GO" id="GO:0050418">
    <property type="term" value="F:hydroxylamine reductase activity"/>
    <property type="evidence" value="ECO:0007669"/>
    <property type="project" value="TreeGrafter"/>
</dbReference>
<dbReference type="EC" id="1.2.7.4" evidence="9"/>
<dbReference type="GO" id="GO:0016151">
    <property type="term" value="F:nickel cation binding"/>
    <property type="evidence" value="ECO:0007669"/>
    <property type="project" value="InterPro"/>
</dbReference>
<dbReference type="CDD" id="cd01915">
    <property type="entry name" value="CODH"/>
    <property type="match status" value="1"/>
</dbReference>
<evidence type="ECO:0000256" key="6">
    <source>
        <dbReference type="ARBA" id="ARBA00023004"/>
    </source>
</evidence>
<evidence type="ECO:0000256" key="2">
    <source>
        <dbReference type="ARBA" id="ARBA00022485"/>
    </source>
</evidence>
<keyword evidence="2 9" id="KW-0004">4Fe-4S</keyword>
<feature type="binding site" evidence="10">
    <location>
        <position position="55"/>
    </location>
    <ligand>
        <name>[4Fe-4S] cluster</name>
        <dbReference type="ChEBI" id="CHEBI:49883"/>
        <label>2</label>
    </ligand>
</feature>
<feature type="binding site" evidence="10">
    <location>
        <position position="51"/>
    </location>
    <ligand>
        <name>[4Fe-4S] cluster</name>
        <dbReference type="ChEBI" id="CHEBI:49883"/>
        <label>1</label>
        <note>ligand shared between dimeric partners</note>
    </ligand>
</feature>
<dbReference type="InterPro" id="IPR010047">
    <property type="entry name" value="CODH"/>
</dbReference>
<evidence type="ECO:0000256" key="4">
    <source>
        <dbReference type="ARBA" id="ARBA00022723"/>
    </source>
</evidence>
<feature type="binding site" evidence="10">
    <location>
        <position position="474"/>
    </location>
    <ligand>
        <name>[Ni-4Fe-4S] cluster</name>
        <dbReference type="ChEBI" id="CHEBI:47739"/>
    </ligand>
</feature>
<keyword evidence="4 9" id="KW-0479">Metal-binding</keyword>